<accession>A0ABS2P7X1</accession>
<sequence length="145" mass="16236">MQKTKRILPLALTLSLLTACGATPKQTDGIVQHDPEESALYLTTDPPSMTIHARMINEEDTPTEDIYLYFDVVDEDLQEIIDYDAIATDGEEFSISAEGSFVVNASFPLSEPIEEEHVLTGIEAYVEDDEGNEIYRFTFDHAETD</sequence>
<evidence type="ECO:0000256" key="1">
    <source>
        <dbReference type="SAM" id="SignalP"/>
    </source>
</evidence>
<dbReference type="PROSITE" id="PS51257">
    <property type="entry name" value="PROKAR_LIPOPROTEIN"/>
    <property type="match status" value="1"/>
</dbReference>
<dbReference type="RefSeq" id="WP_204695650.1">
    <property type="nucleotide sequence ID" value="NZ_JAFBEC010000002.1"/>
</dbReference>
<proteinExistence type="predicted"/>
<comment type="caution">
    <text evidence="2">The sequence shown here is derived from an EMBL/GenBank/DDBJ whole genome shotgun (WGS) entry which is preliminary data.</text>
</comment>
<keyword evidence="3" id="KW-1185">Reference proteome</keyword>
<gene>
    <name evidence="2" type="ORF">JOD17_000611</name>
</gene>
<keyword evidence="1" id="KW-0732">Signal</keyword>
<name>A0ABS2P7X1_9BACL</name>
<dbReference type="EMBL" id="JAFBEC010000002">
    <property type="protein sequence ID" value="MBM7631519.1"/>
    <property type="molecule type" value="Genomic_DNA"/>
</dbReference>
<organism evidence="2 3">
    <name type="scientific">Geomicrobium sediminis</name>
    <dbReference type="NCBI Taxonomy" id="1347788"/>
    <lineage>
        <taxon>Bacteria</taxon>
        <taxon>Bacillati</taxon>
        <taxon>Bacillota</taxon>
        <taxon>Bacilli</taxon>
        <taxon>Bacillales</taxon>
        <taxon>Geomicrobium</taxon>
    </lineage>
</organism>
<dbReference type="Proteomes" id="UP000741863">
    <property type="component" value="Unassembled WGS sequence"/>
</dbReference>
<evidence type="ECO:0008006" key="4">
    <source>
        <dbReference type="Google" id="ProtNLM"/>
    </source>
</evidence>
<evidence type="ECO:0000313" key="3">
    <source>
        <dbReference type="Proteomes" id="UP000741863"/>
    </source>
</evidence>
<feature type="chain" id="PRO_5045991859" description="Intracellular proteinase inhibitor BsuPI domain-containing protein" evidence="1">
    <location>
        <begin position="22"/>
        <end position="145"/>
    </location>
</feature>
<reference evidence="2 3" key="1">
    <citation type="submission" date="2021-01" db="EMBL/GenBank/DDBJ databases">
        <title>Genomic Encyclopedia of Type Strains, Phase IV (KMG-IV): sequencing the most valuable type-strain genomes for metagenomic binning, comparative biology and taxonomic classification.</title>
        <authorList>
            <person name="Goeker M."/>
        </authorList>
    </citation>
    <scope>NUCLEOTIDE SEQUENCE [LARGE SCALE GENOMIC DNA]</scope>
    <source>
        <strain evidence="2 3">DSM 25540</strain>
    </source>
</reference>
<feature type="signal peptide" evidence="1">
    <location>
        <begin position="1"/>
        <end position="21"/>
    </location>
</feature>
<protein>
    <recommendedName>
        <fullName evidence="4">Intracellular proteinase inhibitor BsuPI domain-containing protein</fullName>
    </recommendedName>
</protein>
<evidence type="ECO:0000313" key="2">
    <source>
        <dbReference type="EMBL" id="MBM7631519.1"/>
    </source>
</evidence>